<comment type="similarity">
    <text evidence="1">Belongs to the sigma-70 factor family. ECF subfamily.</text>
</comment>
<keyword evidence="3" id="KW-0731">Sigma factor</keyword>
<evidence type="ECO:0000259" key="7">
    <source>
        <dbReference type="Pfam" id="PF04545"/>
    </source>
</evidence>
<dbReference type="InterPro" id="IPR007630">
    <property type="entry name" value="RNA_pol_sigma70_r4"/>
</dbReference>
<evidence type="ECO:0000256" key="1">
    <source>
        <dbReference type="ARBA" id="ARBA00010641"/>
    </source>
</evidence>
<feature type="domain" description="RNA polymerase sigma-70 region 4" evidence="7">
    <location>
        <begin position="132"/>
        <end position="179"/>
    </location>
</feature>
<dbReference type="Gene3D" id="1.10.1740.10">
    <property type="match status" value="1"/>
</dbReference>
<reference evidence="9" key="1">
    <citation type="submission" date="2009-11" db="EMBL/GenBank/DDBJ databases">
        <title>The complete chromosome 2 of Sphaerobacter thermophilus DSM 20745.</title>
        <authorList>
            <person name="Lucas S."/>
            <person name="Copeland A."/>
            <person name="Lapidus A."/>
            <person name="Glavina del Rio T."/>
            <person name="Dalin E."/>
            <person name="Tice H."/>
            <person name="Bruce D."/>
            <person name="Goodwin L."/>
            <person name="Pitluck S."/>
            <person name="Kyrpides N."/>
            <person name="Mavromatis K."/>
            <person name="Ivanova N."/>
            <person name="Mikhailova N."/>
            <person name="LaButti K.M."/>
            <person name="Clum A."/>
            <person name="Sun H.I."/>
            <person name="Brettin T."/>
            <person name="Detter J.C."/>
            <person name="Han C."/>
            <person name="Larimer F."/>
            <person name="Land M."/>
            <person name="Hauser L."/>
            <person name="Markowitz V."/>
            <person name="Cheng J.F."/>
            <person name="Hugenholtz P."/>
            <person name="Woyke T."/>
            <person name="Wu D."/>
            <person name="Steenblock K."/>
            <person name="Schneider S."/>
            <person name="Pukall R."/>
            <person name="Goeker M."/>
            <person name="Klenk H.P."/>
            <person name="Eisen J.A."/>
        </authorList>
    </citation>
    <scope>NUCLEOTIDE SEQUENCE [LARGE SCALE GENOMIC DNA]</scope>
    <source>
        <strain evidence="9">ATCC 49802 / DSM 20745 / S 6022</strain>
    </source>
</reference>
<dbReference type="InParanoid" id="D1CAA2"/>
<dbReference type="InterPro" id="IPR036388">
    <property type="entry name" value="WH-like_DNA-bd_sf"/>
</dbReference>
<dbReference type="OrthoDB" id="9784272at2"/>
<dbReference type="InterPro" id="IPR013325">
    <property type="entry name" value="RNA_pol_sigma_r2"/>
</dbReference>
<dbReference type="HOGENOM" id="CLU_047691_9_3_0"/>
<evidence type="ECO:0000256" key="3">
    <source>
        <dbReference type="ARBA" id="ARBA00023082"/>
    </source>
</evidence>
<evidence type="ECO:0000256" key="2">
    <source>
        <dbReference type="ARBA" id="ARBA00023015"/>
    </source>
</evidence>
<reference evidence="8 9" key="2">
    <citation type="journal article" date="2010" name="Stand. Genomic Sci.">
        <title>Complete genome sequence of Desulfohalobium retbaense type strain (HR(100)).</title>
        <authorList>
            <person name="Spring S."/>
            <person name="Nolan M."/>
            <person name="Lapidus A."/>
            <person name="Glavina Del Rio T."/>
            <person name="Copeland A."/>
            <person name="Tice H."/>
            <person name="Cheng J.F."/>
            <person name="Lucas S."/>
            <person name="Land M."/>
            <person name="Chen F."/>
            <person name="Bruce D."/>
            <person name="Goodwin L."/>
            <person name="Pitluck S."/>
            <person name="Ivanova N."/>
            <person name="Mavromatis K."/>
            <person name="Mikhailova N."/>
            <person name="Pati A."/>
            <person name="Chen A."/>
            <person name="Palaniappan K."/>
            <person name="Hauser L."/>
            <person name="Chang Y.J."/>
            <person name="Jeffries C.D."/>
            <person name="Munk C."/>
            <person name="Kiss H."/>
            <person name="Chain P."/>
            <person name="Han C."/>
            <person name="Brettin T."/>
            <person name="Detter J.C."/>
            <person name="Schuler E."/>
            <person name="Goker M."/>
            <person name="Rohde M."/>
            <person name="Bristow J."/>
            <person name="Eisen J.A."/>
            <person name="Markowitz V."/>
            <person name="Hugenholtz P."/>
            <person name="Kyrpides N.C."/>
            <person name="Klenk H.P."/>
        </authorList>
    </citation>
    <scope>NUCLEOTIDE SEQUENCE [LARGE SCALE GENOMIC DNA]</scope>
    <source>
        <strain evidence="9">ATCC 49802 / DSM 20745 / S 6022</strain>
    </source>
</reference>
<dbReference type="KEGG" id="sti:Sthe_3345"/>
<dbReference type="Pfam" id="PF04545">
    <property type="entry name" value="Sigma70_r4"/>
    <property type="match status" value="1"/>
</dbReference>
<dbReference type="GO" id="GO:0016987">
    <property type="term" value="F:sigma factor activity"/>
    <property type="evidence" value="ECO:0007669"/>
    <property type="project" value="UniProtKB-KW"/>
</dbReference>
<evidence type="ECO:0000313" key="9">
    <source>
        <dbReference type="Proteomes" id="UP000002027"/>
    </source>
</evidence>
<dbReference type="NCBIfam" id="TIGR02937">
    <property type="entry name" value="sigma70-ECF"/>
    <property type="match status" value="1"/>
</dbReference>
<keyword evidence="4" id="KW-0238">DNA-binding</keyword>
<evidence type="ECO:0000256" key="5">
    <source>
        <dbReference type="ARBA" id="ARBA00023163"/>
    </source>
</evidence>
<dbReference type="CDD" id="cd06171">
    <property type="entry name" value="Sigma70_r4"/>
    <property type="match status" value="1"/>
</dbReference>
<keyword evidence="5" id="KW-0804">Transcription</keyword>
<evidence type="ECO:0000313" key="8">
    <source>
        <dbReference type="EMBL" id="ACZ40745.1"/>
    </source>
</evidence>
<feature type="domain" description="RNA polymerase sigma-70 region 2" evidence="6">
    <location>
        <begin position="25"/>
        <end position="93"/>
    </location>
</feature>
<dbReference type="RefSeq" id="WP_012873780.1">
    <property type="nucleotide sequence ID" value="NC_013524.1"/>
</dbReference>
<dbReference type="SUPFAM" id="SSF88659">
    <property type="entry name" value="Sigma3 and sigma4 domains of RNA polymerase sigma factors"/>
    <property type="match status" value="1"/>
</dbReference>
<sequence>MSVSPSDQELIERIRARDQDALALLYDRYARPVYSLALHILHDRRAAEDVVQDAFLTLWQRPETYISERGAFGPWILRVARNRAIDLLRRRSRETFHDDDRGAPFEERIVDPDPEPGDQIWTHTVADRMRAALEELTPAQREVIELAYFRGMTQSQMSAHLDVPLGTIKTRVRTALRRLADILEEAEVWTDVP</sequence>
<dbReference type="InterPro" id="IPR014284">
    <property type="entry name" value="RNA_pol_sigma-70_dom"/>
</dbReference>
<dbReference type="InterPro" id="IPR007627">
    <property type="entry name" value="RNA_pol_sigma70_r2"/>
</dbReference>
<dbReference type="STRING" id="479434.Sthe_3345"/>
<dbReference type="Proteomes" id="UP000002027">
    <property type="component" value="Chromosome 2"/>
</dbReference>
<dbReference type="Gene3D" id="1.10.10.10">
    <property type="entry name" value="Winged helix-like DNA-binding domain superfamily/Winged helix DNA-binding domain"/>
    <property type="match status" value="1"/>
</dbReference>
<evidence type="ECO:0000259" key="6">
    <source>
        <dbReference type="Pfam" id="PF04542"/>
    </source>
</evidence>
<dbReference type="PANTHER" id="PTHR43133:SF62">
    <property type="entry name" value="RNA POLYMERASE SIGMA FACTOR SIGZ"/>
    <property type="match status" value="1"/>
</dbReference>
<dbReference type="InterPro" id="IPR039425">
    <property type="entry name" value="RNA_pol_sigma-70-like"/>
</dbReference>
<keyword evidence="2" id="KW-0805">Transcription regulation</keyword>
<dbReference type="AlphaFoldDB" id="D1CAA2"/>
<protein>
    <submittedName>
        <fullName evidence="8">RNA polymerase, sigma-24 subunit, ECF subfamily</fullName>
    </submittedName>
</protein>
<accession>D1CAA2</accession>
<evidence type="ECO:0000256" key="4">
    <source>
        <dbReference type="ARBA" id="ARBA00023125"/>
    </source>
</evidence>
<organism evidence="8 9">
    <name type="scientific">Sphaerobacter thermophilus (strain ATCC 49802 / DSM 20745 / KCCM 41009 / NCIMB 13125 / S 6022)</name>
    <dbReference type="NCBI Taxonomy" id="479434"/>
    <lineage>
        <taxon>Bacteria</taxon>
        <taxon>Pseudomonadati</taxon>
        <taxon>Thermomicrobiota</taxon>
        <taxon>Thermomicrobia</taxon>
        <taxon>Sphaerobacterales</taxon>
        <taxon>Sphaerobacterineae</taxon>
        <taxon>Sphaerobacteraceae</taxon>
        <taxon>Sphaerobacter</taxon>
    </lineage>
</organism>
<dbReference type="Pfam" id="PF04542">
    <property type="entry name" value="Sigma70_r2"/>
    <property type="match status" value="1"/>
</dbReference>
<name>D1CAA2_SPHTD</name>
<dbReference type="eggNOG" id="COG1595">
    <property type="taxonomic scope" value="Bacteria"/>
</dbReference>
<keyword evidence="9" id="KW-1185">Reference proteome</keyword>
<proteinExistence type="inferred from homology"/>
<dbReference type="InterPro" id="IPR013324">
    <property type="entry name" value="RNA_pol_sigma_r3/r4-like"/>
</dbReference>
<dbReference type="GO" id="GO:0003677">
    <property type="term" value="F:DNA binding"/>
    <property type="evidence" value="ECO:0007669"/>
    <property type="project" value="UniProtKB-KW"/>
</dbReference>
<dbReference type="SUPFAM" id="SSF88946">
    <property type="entry name" value="Sigma2 domain of RNA polymerase sigma factors"/>
    <property type="match status" value="1"/>
</dbReference>
<gene>
    <name evidence="8" type="ordered locus">Sthe_3345</name>
</gene>
<dbReference type="EMBL" id="CP001824">
    <property type="protein sequence ID" value="ACZ40745.1"/>
    <property type="molecule type" value="Genomic_DNA"/>
</dbReference>
<dbReference type="GO" id="GO:0006352">
    <property type="term" value="P:DNA-templated transcription initiation"/>
    <property type="evidence" value="ECO:0007669"/>
    <property type="project" value="InterPro"/>
</dbReference>
<dbReference type="PANTHER" id="PTHR43133">
    <property type="entry name" value="RNA POLYMERASE ECF-TYPE SIGMA FACTO"/>
    <property type="match status" value="1"/>
</dbReference>